<feature type="transmembrane region" description="Helical" evidence="2">
    <location>
        <begin position="57"/>
        <end position="79"/>
    </location>
</feature>
<name>A0A2C9DAE9_9HYPH</name>
<feature type="transmembrane region" description="Helical" evidence="2">
    <location>
        <begin position="124"/>
        <end position="151"/>
    </location>
</feature>
<gene>
    <name evidence="3" type="ORF">HDIA_3608</name>
</gene>
<dbReference type="KEGG" id="hdi:HDIA_3608"/>
<sequence length="218" mass="23068">MYLLFRSLMVILFFLVWLALWQAGALAILAIKPLMGGMALADLPSLMPKEGGTPQPIVIAAGASVVVNIFLAMSAMLISEHATGVGRFIALCFKAAFILMLLFGIPFSIFVFSQPMDEAEKLPLIGLLAGAILLPTVVVSFLLSLPFLAWVSEKPRRAKAVPGPYVPPEDVEPAPMLEPAVETGPVMVAGDETMHAPEDQPSTALPAGPITPPSGSVH</sequence>
<organism evidence="3 4">
    <name type="scientific">Hartmannibacter diazotrophicus</name>
    <dbReference type="NCBI Taxonomy" id="1482074"/>
    <lineage>
        <taxon>Bacteria</taxon>
        <taxon>Pseudomonadati</taxon>
        <taxon>Pseudomonadota</taxon>
        <taxon>Alphaproteobacteria</taxon>
        <taxon>Hyphomicrobiales</taxon>
        <taxon>Pleomorphomonadaceae</taxon>
        <taxon>Hartmannibacter</taxon>
    </lineage>
</organism>
<evidence type="ECO:0000313" key="4">
    <source>
        <dbReference type="Proteomes" id="UP000223606"/>
    </source>
</evidence>
<proteinExistence type="predicted"/>
<dbReference type="Proteomes" id="UP000223606">
    <property type="component" value="Chromosome 1"/>
</dbReference>
<keyword evidence="4" id="KW-1185">Reference proteome</keyword>
<evidence type="ECO:0000256" key="2">
    <source>
        <dbReference type="SAM" id="Phobius"/>
    </source>
</evidence>
<accession>A0A2C9DAE9</accession>
<evidence type="ECO:0000256" key="1">
    <source>
        <dbReference type="SAM" id="MobiDB-lite"/>
    </source>
</evidence>
<protein>
    <submittedName>
        <fullName evidence="3">Uncharacterized protein</fullName>
    </submittedName>
</protein>
<evidence type="ECO:0000313" key="3">
    <source>
        <dbReference type="EMBL" id="SON57149.1"/>
    </source>
</evidence>
<dbReference type="RefSeq" id="WP_099557446.1">
    <property type="nucleotide sequence ID" value="NZ_LT960614.1"/>
</dbReference>
<keyword evidence="2" id="KW-0472">Membrane</keyword>
<feature type="region of interest" description="Disordered" evidence="1">
    <location>
        <begin position="192"/>
        <end position="218"/>
    </location>
</feature>
<reference evidence="4" key="1">
    <citation type="submission" date="2017-09" db="EMBL/GenBank/DDBJ databases">
        <title>Genome sequence of Nannocystis excedens DSM 71.</title>
        <authorList>
            <person name="Blom J."/>
        </authorList>
    </citation>
    <scope>NUCLEOTIDE SEQUENCE [LARGE SCALE GENOMIC DNA]</scope>
    <source>
        <strain evidence="4">type strain: E19</strain>
    </source>
</reference>
<keyword evidence="2" id="KW-1133">Transmembrane helix</keyword>
<feature type="transmembrane region" description="Helical" evidence="2">
    <location>
        <begin position="91"/>
        <end position="112"/>
    </location>
</feature>
<dbReference type="OrthoDB" id="9893982at2"/>
<keyword evidence="2" id="KW-0812">Transmembrane</keyword>
<dbReference type="AlphaFoldDB" id="A0A2C9DAE9"/>
<dbReference type="EMBL" id="LT960614">
    <property type="protein sequence ID" value="SON57149.1"/>
    <property type="molecule type" value="Genomic_DNA"/>
</dbReference>